<reference evidence="3 4" key="2">
    <citation type="journal article" date="2015" name="J. Bacteriol.">
        <title>Genomic, proteomic, and biochemical analysis of the organohalide respiratory pathway in Desulfitobacterium dehalogenans.</title>
        <authorList>
            <person name="Kruse T."/>
            <person name="van de Pas B.A."/>
            <person name="Atteia A."/>
            <person name="Krab K."/>
            <person name="Hagen W.R."/>
            <person name="Goodwin L."/>
            <person name="Chain P."/>
            <person name="Boeren S."/>
            <person name="Maphosa F."/>
            <person name="Schraa G."/>
            <person name="de Vos W.M."/>
            <person name="van der Oost J."/>
            <person name="Smidt H."/>
            <person name="Stams A.J."/>
        </authorList>
    </citation>
    <scope>NUCLEOTIDE SEQUENCE [LARGE SCALE GENOMIC DNA]</scope>
    <source>
        <strain evidence="4">ATCC 51507 / DSM 9161 / JW/IU-DC1</strain>
    </source>
</reference>
<feature type="compositionally biased region" description="Basic and acidic residues" evidence="1">
    <location>
        <begin position="54"/>
        <end position="67"/>
    </location>
</feature>
<keyword evidence="4" id="KW-1185">Reference proteome</keyword>
<evidence type="ECO:0000313" key="3">
    <source>
        <dbReference type="EMBL" id="AFM00986.1"/>
    </source>
</evidence>
<gene>
    <name evidence="3" type="ordered locus">Desde_2670</name>
</gene>
<dbReference type="SUPFAM" id="SSF69318">
    <property type="entry name" value="Integrin alpha N-terminal domain"/>
    <property type="match status" value="1"/>
</dbReference>
<dbReference type="EMBL" id="CP003348">
    <property type="protein sequence ID" value="AFM00986.1"/>
    <property type="molecule type" value="Genomic_DNA"/>
</dbReference>
<dbReference type="Proteomes" id="UP000006053">
    <property type="component" value="Chromosome"/>
</dbReference>
<evidence type="ECO:0008006" key="5">
    <source>
        <dbReference type="Google" id="ProtNLM"/>
    </source>
</evidence>
<dbReference type="HOGENOM" id="CLU_697800_0_0_9"/>
<dbReference type="AlphaFoldDB" id="I4AAK1"/>
<feature type="chain" id="PRO_5003685489" description="VCBS repeat-containing protein" evidence="2">
    <location>
        <begin position="23"/>
        <end position="395"/>
    </location>
</feature>
<accession>I4AAK1</accession>
<feature type="region of interest" description="Disordered" evidence="1">
    <location>
        <begin position="44"/>
        <end position="67"/>
    </location>
</feature>
<protein>
    <recommendedName>
        <fullName evidence="5">VCBS repeat-containing protein</fullName>
    </recommendedName>
</protein>
<dbReference type="KEGG" id="ddh:Desde_2670"/>
<evidence type="ECO:0000313" key="4">
    <source>
        <dbReference type="Proteomes" id="UP000006053"/>
    </source>
</evidence>
<keyword evidence="2" id="KW-0732">Signal</keyword>
<organism evidence="3 4">
    <name type="scientific">Desulfitobacterium dehalogenans (strain ATCC 51507 / DSM 9161 / JW/IU-DC1)</name>
    <dbReference type="NCBI Taxonomy" id="756499"/>
    <lineage>
        <taxon>Bacteria</taxon>
        <taxon>Bacillati</taxon>
        <taxon>Bacillota</taxon>
        <taxon>Clostridia</taxon>
        <taxon>Eubacteriales</taxon>
        <taxon>Desulfitobacteriaceae</taxon>
        <taxon>Desulfitobacterium</taxon>
    </lineage>
</organism>
<feature type="signal peptide" evidence="2">
    <location>
        <begin position="1"/>
        <end position="22"/>
    </location>
</feature>
<sequence length="395" mass="43865" precursor="true">MKRILIFLLVLSILFASGCLHDSTLNPGKTPSDSTVAENTAKVNASLSKGSASESKDSGDKDDVMPNMSEERINAPDANAGLSGDDRAALKDGAVWVKYFNTFLPVSRIVDGQQQLLNKEPEWYFEIQKRLGANYEPNKAVIFDARKIYIGSKDNIYDNPLSEGAWLYNPLGASGDVIAMSGDWEPFVIKVRYECYSLESQPGNQSWENYFNAKIKEVSTTTPLIIKNAWLFDIDGDGREESIVNASNTVFSSGLEQSPPARKDTAIYTLTAYFNSDGTAIDMGGHVSASVSSEPVNSQNNIHESYTFDENNPKYIEQFIAAYQYDRNGNVAVCPIFNYGEYSRLPEKNILIADIDGDGRVELLAMFPLIYAPITVYQFNENWQPCVQFAIYTPA</sequence>
<evidence type="ECO:0000256" key="2">
    <source>
        <dbReference type="SAM" id="SignalP"/>
    </source>
</evidence>
<dbReference type="PROSITE" id="PS51257">
    <property type="entry name" value="PROKAR_LIPOPROTEIN"/>
    <property type="match status" value="1"/>
</dbReference>
<evidence type="ECO:0000256" key="1">
    <source>
        <dbReference type="SAM" id="MobiDB-lite"/>
    </source>
</evidence>
<name>I4AAK1_DESDJ</name>
<reference evidence="4" key="1">
    <citation type="submission" date="2012-06" db="EMBL/GenBank/DDBJ databases">
        <title>Complete sequence of Desulfitobacterium dehalogenans ATCC 51507.</title>
        <authorList>
            <person name="Lucas S."/>
            <person name="Han J."/>
            <person name="Lapidus A."/>
            <person name="Cheng J.-F."/>
            <person name="Goodwin L."/>
            <person name="Pitluck S."/>
            <person name="Peters L."/>
            <person name="Ovchinnikova G."/>
            <person name="Teshima H."/>
            <person name="Detter J.C."/>
            <person name="Han C."/>
            <person name="Tapia R."/>
            <person name="Land M."/>
            <person name="Hauser L."/>
            <person name="Kyrpides N."/>
            <person name="Ivanova N."/>
            <person name="Pagani I."/>
            <person name="Kruse T."/>
            <person name="de Vos W.M."/>
            <person name="Smidt H."/>
            <person name="Woyke T."/>
        </authorList>
    </citation>
    <scope>NUCLEOTIDE SEQUENCE [LARGE SCALE GENOMIC DNA]</scope>
    <source>
        <strain evidence="4">ATCC 51507 / DSM 9161 / JW/IU-DC1</strain>
    </source>
</reference>
<dbReference type="InterPro" id="IPR028994">
    <property type="entry name" value="Integrin_alpha_N"/>
</dbReference>
<proteinExistence type="predicted"/>
<feature type="compositionally biased region" description="Polar residues" evidence="1">
    <location>
        <begin position="44"/>
        <end position="53"/>
    </location>
</feature>